<evidence type="ECO:0008006" key="2">
    <source>
        <dbReference type="Google" id="ProtNLM"/>
    </source>
</evidence>
<dbReference type="Pfam" id="PF00353">
    <property type="entry name" value="HemolysinCabind"/>
    <property type="match status" value="5"/>
</dbReference>
<dbReference type="HOGENOM" id="CLU_421459_0_0_3"/>
<organism evidence="1">
    <name type="scientific">Trichodesmium erythraeum (strain IMS101)</name>
    <dbReference type="NCBI Taxonomy" id="203124"/>
    <lineage>
        <taxon>Bacteria</taxon>
        <taxon>Bacillati</taxon>
        <taxon>Cyanobacteriota</taxon>
        <taxon>Cyanophyceae</taxon>
        <taxon>Oscillatoriophycideae</taxon>
        <taxon>Oscillatoriales</taxon>
        <taxon>Microcoleaceae</taxon>
        <taxon>Trichodesmium</taxon>
    </lineage>
</organism>
<name>Q117V4_TRIEI</name>
<dbReference type="EMBL" id="CP000393">
    <property type="protein sequence ID" value="ABG50220.1"/>
    <property type="molecule type" value="Genomic_DNA"/>
</dbReference>
<proteinExistence type="predicted"/>
<sequence>MDNFPQIEPPAEGEAVQLIGHNKKESFINGSDDAEVLKGKKRDDILAGSGGEDWLYGKQGQDILLGDNVPDETDFDADGKVTVNHTSMNDYLFGNIGEDTLIDQFGSDGLIGGQGNDLIISMSDSNIPQENQTIPANVDDGDDLARLNFSDTYINPDNLSANDTLKGGKEADTFSFQLLINASKEIVEKHTNDQGVTNWGMNGVAGENDNYHDHWVEGIGHDKIIDFNAKEGDSIKVFGHTVQKRLLENDEQSKIAVIGLYSDQGNDGQRGGGAHDLDVLGKIEVHYKGKFDFDSDVTVENEDYGAYGLDSNAMIEEYDIPNKLDEANTSDFVGTNGDDEIEGNLGKNKIQGLQGDDHLIGQAGKDKLEGSEGDDHLIGDYIPTEADYDAEGVLDLPEDVVYDDKLFGDTESDTLADQYGDDKLTGGDGNDRLISISDSSIPRENANIPAGVDDGDDLKKLDFSNELINPYNTASKDILTGGSGADTFEWNLLINASKDIVEKHTDDDEIINWGMNGVAGENDNYHDHWVDGIGKDLIMDFSGQGGEDDKIIVRGHTVKVKLLSETSDKAELGIYSDQGNDGERGNGAHDFDVLGKIVVKHDGNFNFDNDVQVVGVDYGAYGNGAELYQVFGLE</sequence>
<dbReference type="KEGG" id="ter:Tery_0803"/>
<dbReference type="Gene3D" id="2.150.10.10">
    <property type="entry name" value="Serralysin-like metalloprotease, C-terminal"/>
    <property type="match status" value="3"/>
</dbReference>
<dbReference type="GO" id="GO:0005509">
    <property type="term" value="F:calcium ion binding"/>
    <property type="evidence" value="ECO:0007669"/>
    <property type="project" value="InterPro"/>
</dbReference>
<dbReference type="AlphaFoldDB" id="Q117V4"/>
<dbReference type="PROSITE" id="PS00330">
    <property type="entry name" value="HEMOLYSIN_CALCIUM"/>
    <property type="match status" value="2"/>
</dbReference>
<dbReference type="PRINTS" id="PR00313">
    <property type="entry name" value="CABNDNGRPT"/>
</dbReference>
<protein>
    <recommendedName>
        <fullName evidence="2">Hemolysin-type calcium-binding region</fullName>
    </recommendedName>
</protein>
<dbReference type="STRING" id="203124.Tery_0803"/>
<dbReference type="SUPFAM" id="SSF51120">
    <property type="entry name" value="beta-Roll"/>
    <property type="match status" value="3"/>
</dbReference>
<accession>Q117V4</accession>
<dbReference type="InterPro" id="IPR001343">
    <property type="entry name" value="Hemolysn_Ca-bd"/>
</dbReference>
<dbReference type="RefSeq" id="WP_011610612.1">
    <property type="nucleotide sequence ID" value="NC_008312.1"/>
</dbReference>
<dbReference type="InterPro" id="IPR018511">
    <property type="entry name" value="Hemolysin-typ_Ca-bd_CS"/>
</dbReference>
<reference evidence="1" key="1">
    <citation type="submission" date="2006-06" db="EMBL/GenBank/DDBJ databases">
        <title>Complete sequence of Trichodesmium erythraeum IMS101.</title>
        <authorList>
            <consortium name="US DOE Joint Genome Institute"/>
            <person name="Copeland A."/>
            <person name="Lucas S."/>
            <person name="Lapidus A."/>
            <person name="Barry K."/>
            <person name="Detter J.C."/>
            <person name="Glavina del Rio T."/>
            <person name="Hammon N."/>
            <person name="Israni S."/>
            <person name="Dalin E."/>
            <person name="Tice H."/>
            <person name="Pitluck S."/>
            <person name="Kiss H."/>
            <person name="Munk A.C."/>
            <person name="Brettin T."/>
            <person name="Bruce D."/>
            <person name="Han C."/>
            <person name="Tapia R."/>
            <person name="Gilna P."/>
            <person name="Schmutz J."/>
            <person name="Larimer F."/>
            <person name="Land M."/>
            <person name="Hauser L."/>
            <person name="Kyrpides N."/>
            <person name="Kim E."/>
            <person name="Richardson P."/>
        </authorList>
    </citation>
    <scope>NUCLEOTIDE SEQUENCE [LARGE SCALE GENOMIC DNA]</scope>
    <source>
        <strain evidence="1">IMS101</strain>
    </source>
</reference>
<dbReference type="InterPro" id="IPR011049">
    <property type="entry name" value="Serralysin-like_metalloprot_C"/>
</dbReference>
<gene>
    <name evidence="1" type="ordered locus">Tery_0803</name>
</gene>
<evidence type="ECO:0000313" key="1">
    <source>
        <dbReference type="EMBL" id="ABG50220.1"/>
    </source>
</evidence>
<dbReference type="eggNOG" id="COG2931">
    <property type="taxonomic scope" value="Bacteria"/>
</dbReference>